<dbReference type="AlphaFoldDB" id="A0A0M0G5A0"/>
<reference evidence="3" key="1">
    <citation type="submission" date="2015-07" db="EMBL/GenBank/DDBJ databases">
        <title>Fjat-14235 jcm11544.</title>
        <authorList>
            <person name="Liu B."/>
            <person name="Wang J."/>
            <person name="Zhu Y."/>
            <person name="Liu G."/>
            <person name="Chen Q."/>
            <person name="Chen Z."/>
            <person name="Lan J."/>
            <person name="Che J."/>
            <person name="Ge C."/>
            <person name="Shi H."/>
            <person name="Pan Z."/>
            <person name="Liu X."/>
        </authorList>
    </citation>
    <scope>NUCLEOTIDE SEQUENCE [LARGE SCALE GENOMIC DNA]</scope>
    <source>
        <strain evidence="3">JCM 11544</strain>
    </source>
</reference>
<gene>
    <name evidence="2" type="ORF">AF331_13640</name>
</gene>
<organism evidence="2 3">
    <name type="scientific">Rossellomorea marisflavi</name>
    <dbReference type="NCBI Taxonomy" id="189381"/>
    <lineage>
        <taxon>Bacteria</taxon>
        <taxon>Bacillati</taxon>
        <taxon>Bacillota</taxon>
        <taxon>Bacilli</taxon>
        <taxon>Bacillales</taxon>
        <taxon>Bacillaceae</taxon>
        <taxon>Rossellomorea</taxon>
    </lineage>
</organism>
<accession>A0A0M0G5A0</accession>
<keyword evidence="1" id="KW-1133">Transmembrane helix</keyword>
<evidence type="ECO:0000256" key="1">
    <source>
        <dbReference type="SAM" id="Phobius"/>
    </source>
</evidence>
<feature type="transmembrane region" description="Helical" evidence="1">
    <location>
        <begin position="71"/>
        <end position="95"/>
    </location>
</feature>
<keyword evidence="3" id="KW-1185">Reference proteome</keyword>
<name>A0A0M0G5A0_9BACI</name>
<feature type="transmembrane region" description="Helical" evidence="1">
    <location>
        <begin position="12"/>
        <end position="31"/>
    </location>
</feature>
<dbReference type="Proteomes" id="UP000037405">
    <property type="component" value="Unassembled WGS sequence"/>
</dbReference>
<proteinExistence type="predicted"/>
<keyword evidence="1" id="KW-0472">Membrane</keyword>
<protein>
    <submittedName>
        <fullName evidence="2">Uncharacterized protein</fullName>
    </submittedName>
</protein>
<evidence type="ECO:0000313" key="3">
    <source>
        <dbReference type="Proteomes" id="UP000037405"/>
    </source>
</evidence>
<evidence type="ECO:0000313" key="2">
    <source>
        <dbReference type="EMBL" id="KON85029.1"/>
    </source>
</evidence>
<dbReference type="RefSeq" id="WP_053428630.1">
    <property type="nucleotide sequence ID" value="NZ_LGUE01000004.1"/>
</dbReference>
<feature type="transmembrane region" description="Helical" evidence="1">
    <location>
        <begin position="43"/>
        <end position="64"/>
    </location>
</feature>
<sequence>METQVPSLKKYGTLSWLSLIIGVTSFFLVFVTPTRVANTGSAIGDSITLGLMVIGSIISIVGLLKKTEKKALSVIGLFLSLSFIFYWILIIVLLVTGQIPFAP</sequence>
<dbReference type="OrthoDB" id="2939929at2"/>
<keyword evidence="1" id="KW-0812">Transmembrane</keyword>
<dbReference type="PATRIC" id="fig|189381.12.peg.2790"/>
<comment type="caution">
    <text evidence="2">The sequence shown here is derived from an EMBL/GenBank/DDBJ whole genome shotgun (WGS) entry which is preliminary data.</text>
</comment>
<dbReference type="EMBL" id="LGUE01000004">
    <property type="protein sequence ID" value="KON85029.1"/>
    <property type="molecule type" value="Genomic_DNA"/>
</dbReference>